<feature type="compositionally biased region" description="Basic and acidic residues" evidence="1">
    <location>
        <begin position="227"/>
        <end position="258"/>
    </location>
</feature>
<sequence length="306" mass="32757">MPVAASKPTVGYETPPVIATTLRDMRLPHRDTGQQIRSAGVLDDPADWFLPSAVPAMATRGLPVGVVALTTLFPVRVMSVPAVIGSPPVRTALRRADRAESAVPPVAAAVALVLFGSAAVRPRGLEAFSRAFICGAVIPASGVVDPAKPEPLRTLGLAVHAPVSFNRHRPAQGPHHPSPADRPGHACRGTGGGRRQRDRRVRRRPPQPGQPEAGAGPRRRCGRARCHRDDRGYARPSTRRPEHLDEHTRRRGCPRDVPEGAAQCAVRDGPRRGDCRSPARNGHPDSRPRWGPGPRTGCGSDLLTAR</sequence>
<dbReference type="Gene3D" id="1.20.1530.20">
    <property type="match status" value="1"/>
</dbReference>
<reference evidence="2" key="1">
    <citation type="submission" date="2015-04" db="EMBL/GenBank/DDBJ databases">
        <title>Identification and functional analysis of the gene cluster involved in ansalactams biosynthesis from Streptomyces sp. XZQH4.</title>
        <authorList>
            <person name="Wang H."/>
            <person name="Xie C."/>
            <person name="Shen Y."/>
        </authorList>
    </citation>
    <scope>NUCLEOTIDE SEQUENCE</scope>
    <source>
        <strain evidence="2">XZQH4</strain>
    </source>
</reference>
<feature type="compositionally biased region" description="Basic and acidic residues" evidence="1">
    <location>
        <begin position="268"/>
        <end position="288"/>
    </location>
</feature>
<dbReference type="AlphaFoldDB" id="A0A0P0C594"/>
<evidence type="ECO:0000313" key="2">
    <source>
        <dbReference type="EMBL" id="ALI94197.1"/>
    </source>
</evidence>
<proteinExistence type="predicted"/>
<feature type="compositionally biased region" description="Basic residues" evidence="1">
    <location>
        <begin position="217"/>
        <end position="226"/>
    </location>
</feature>
<accession>A0A0P0C594</accession>
<dbReference type="InterPro" id="IPR038770">
    <property type="entry name" value="Na+/solute_symporter_sf"/>
</dbReference>
<name>A0A0P0C594_9ACTN</name>
<organism evidence="2">
    <name type="scientific">Streptomyces sp. XZQH4</name>
    <dbReference type="NCBI Taxonomy" id="1245513"/>
    <lineage>
        <taxon>Bacteria</taxon>
        <taxon>Bacillati</taxon>
        <taxon>Actinomycetota</taxon>
        <taxon>Actinomycetes</taxon>
        <taxon>Kitasatosporales</taxon>
        <taxon>Streptomycetaceae</taxon>
        <taxon>Streptomyces</taxon>
    </lineage>
</organism>
<dbReference type="EMBL" id="KR270805">
    <property type="protein sequence ID" value="ALI94197.1"/>
    <property type="molecule type" value="Genomic_DNA"/>
</dbReference>
<evidence type="ECO:0000256" key="1">
    <source>
        <dbReference type="SAM" id="MobiDB-lite"/>
    </source>
</evidence>
<gene>
    <name evidence="2" type="primary">asl9</name>
</gene>
<feature type="region of interest" description="Disordered" evidence="1">
    <location>
        <begin position="166"/>
        <end position="306"/>
    </location>
</feature>
<feature type="compositionally biased region" description="Basic residues" evidence="1">
    <location>
        <begin position="194"/>
        <end position="205"/>
    </location>
</feature>
<protein>
    <submittedName>
        <fullName evidence="2">Asl9</fullName>
    </submittedName>
</protein>